<comment type="caution">
    <text evidence="2">The sequence shown here is derived from an EMBL/GenBank/DDBJ whole genome shotgun (WGS) entry which is preliminary data.</text>
</comment>
<dbReference type="InterPro" id="IPR001347">
    <property type="entry name" value="SIS_dom"/>
</dbReference>
<dbReference type="PROSITE" id="PS51464">
    <property type="entry name" value="SIS"/>
    <property type="match status" value="1"/>
</dbReference>
<dbReference type="OrthoDB" id="9810929at2"/>
<proteinExistence type="predicted"/>
<dbReference type="PANTHER" id="PTHR30390:SF6">
    <property type="entry name" value="DNAA INITIATOR-ASSOCIATING PROTEIN DIAA"/>
    <property type="match status" value="1"/>
</dbReference>
<evidence type="ECO:0000313" key="3">
    <source>
        <dbReference type="Proteomes" id="UP000292120"/>
    </source>
</evidence>
<sequence length="191" mass="19860">MPQTQIQQTFAEVADGLYQSAERLAIQLEAAAHAIVHSLTSGGKVLCAGQAEAAWLARHAAHLLALGAGRERPPLASVNVAGPGGPGMQAVPGEMDAFVRAIGHPGDIWLAFSLEADEGEVAMATATAREMDLILVVMTGEAATVLGPMVRDTDVWVPVPGRNTPELFSASWLALQALMEAVDGCLLGEDA</sequence>
<protein>
    <submittedName>
        <fullName evidence="2">SIS domain-containing protein</fullName>
    </submittedName>
</protein>
<dbReference type="InterPro" id="IPR046348">
    <property type="entry name" value="SIS_dom_sf"/>
</dbReference>
<dbReference type="PANTHER" id="PTHR30390">
    <property type="entry name" value="SEDOHEPTULOSE 7-PHOSPHATE ISOMERASE / DNAA INITIATOR-ASSOCIATING FACTOR FOR REPLICATION INITIATION"/>
    <property type="match status" value="1"/>
</dbReference>
<feature type="domain" description="SIS" evidence="1">
    <location>
        <begin position="35"/>
        <end position="191"/>
    </location>
</feature>
<dbReference type="GO" id="GO:1901135">
    <property type="term" value="P:carbohydrate derivative metabolic process"/>
    <property type="evidence" value="ECO:0007669"/>
    <property type="project" value="InterPro"/>
</dbReference>
<keyword evidence="3" id="KW-1185">Reference proteome</keyword>
<accession>A0A4Q9H3L0</accession>
<dbReference type="InterPro" id="IPR050099">
    <property type="entry name" value="SIS_GmhA/DiaA_subfam"/>
</dbReference>
<evidence type="ECO:0000313" key="2">
    <source>
        <dbReference type="EMBL" id="TBO30438.1"/>
    </source>
</evidence>
<organism evidence="2 3">
    <name type="scientific">Aquabacterium lacunae</name>
    <dbReference type="NCBI Taxonomy" id="2528630"/>
    <lineage>
        <taxon>Bacteria</taxon>
        <taxon>Pseudomonadati</taxon>
        <taxon>Pseudomonadota</taxon>
        <taxon>Betaproteobacteria</taxon>
        <taxon>Burkholderiales</taxon>
        <taxon>Aquabacterium</taxon>
    </lineage>
</organism>
<evidence type="ECO:0000259" key="1">
    <source>
        <dbReference type="PROSITE" id="PS51464"/>
    </source>
</evidence>
<dbReference type="AlphaFoldDB" id="A0A4Q9H3L0"/>
<dbReference type="Gene3D" id="3.40.50.10490">
    <property type="entry name" value="Glucose-6-phosphate isomerase like protein, domain 1"/>
    <property type="match status" value="1"/>
</dbReference>
<gene>
    <name evidence="2" type="ORF">EYS42_12185</name>
</gene>
<dbReference type="Proteomes" id="UP000292120">
    <property type="component" value="Unassembled WGS sequence"/>
</dbReference>
<reference evidence="2 3" key="1">
    <citation type="submission" date="2019-02" db="EMBL/GenBank/DDBJ databases">
        <title>Aquabacterium sp. strain KMB7.</title>
        <authorList>
            <person name="Chen W.-M."/>
        </authorList>
    </citation>
    <scope>NUCLEOTIDE SEQUENCE [LARGE SCALE GENOMIC DNA]</scope>
    <source>
        <strain evidence="2 3">KMB7</strain>
    </source>
</reference>
<dbReference type="GO" id="GO:0097367">
    <property type="term" value="F:carbohydrate derivative binding"/>
    <property type="evidence" value="ECO:0007669"/>
    <property type="project" value="InterPro"/>
</dbReference>
<dbReference type="RefSeq" id="WP_130968428.1">
    <property type="nucleotide sequence ID" value="NZ_SIXI01000004.1"/>
</dbReference>
<dbReference type="EMBL" id="SIXI01000004">
    <property type="protein sequence ID" value="TBO30438.1"/>
    <property type="molecule type" value="Genomic_DNA"/>
</dbReference>
<dbReference type="Pfam" id="PF13580">
    <property type="entry name" value="SIS_2"/>
    <property type="match status" value="1"/>
</dbReference>
<dbReference type="SUPFAM" id="SSF53697">
    <property type="entry name" value="SIS domain"/>
    <property type="match status" value="1"/>
</dbReference>
<name>A0A4Q9H3L0_9BURK</name>